<dbReference type="PANTHER" id="PTHR45618">
    <property type="entry name" value="MITOCHONDRIAL DICARBOXYLATE CARRIER-RELATED"/>
    <property type="match status" value="1"/>
</dbReference>
<name>A0A7S3JPJ0_9STRA</name>
<accession>A0A7S3JPJ0</accession>
<evidence type="ECO:0000256" key="6">
    <source>
        <dbReference type="ARBA" id="ARBA00022989"/>
    </source>
</evidence>
<evidence type="ECO:0000256" key="7">
    <source>
        <dbReference type="ARBA" id="ARBA00023136"/>
    </source>
</evidence>
<organism evidence="10">
    <name type="scientific">Aureoumbra lagunensis</name>
    <dbReference type="NCBI Taxonomy" id="44058"/>
    <lineage>
        <taxon>Eukaryota</taxon>
        <taxon>Sar</taxon>
        <taxon>Stramenopiles</taxon>
        <taxon>Ochrophyta</taxon>
        <taxon>Pelagophyceae</taxon>
        <taxon>Pelagomonadales</taxon>
        <taxon>Aureoumbra</taxon>
    </lineage>
</organism>
<keyword evidence="5" id="KW-0677">Repeat</keyword>
<gene>
    <name evidence="10" type="ORF">ALAG00032_LOCUS1475</name>
</gene>
<keyword evidence="6" id="KW-1133">Transmembrane helix</keyword>
<evidence type="ECO:0000256" key="1">
    <source>
        <dbReference type="ARBA" id="ARBA00004141"/>
    </source>
</evidence>
<dbReference type="InterPro" id="IPR023395">
    <property type="entry name" value="MCP_dom_sf"/>
</dbReference>
<evidence type="ECO:0000256" key="4">
    <source>
        <dbReference type="ARBA" id="ARBA00022692"/>
    </source>
</evidence>
<evidence type="ECO:0000256" key="8">
    <source>
        <dbReference type="PROSITE-ProRule" id="PRU00282"/>
    </source>
</evidence>
<dbReference type="Pfam" id="PF00153">
    <property type="entry name" value="Mito_carr"/>
    <property type="match status" value="3"/>
</dbReference>
<dbReference type="EMBL" id="HBIJ01002127">
    <property type="protein sequence ID" value="CAE0360744.1"/>
    <property type="molecule type" value="Transcribed_RNA"/>
</dbReference>
<dbReference type="AlphaFoldDB" id="A0A7S3JPJ0"/>
<sequence>MVRQQLEKEGKIGMLSMAARIVREEGVRSLYRGVLAASLRELSYSSLRFGLYEPIKKTLGATDPKNTPFYKKVLAGLSAGSFAAAVASPTDLLKIRAQGETGIPRSLSVHATEIAYANGATSFFQIFANFYRGVSTTVIRAGLIGATKMATYDETKHRLRMYLGWRDEIAIERYSLQFCASVSAGLALSLTSSPATNARTIIMTSPPGTYSGFTHAIISIIQSRGILGLYRGFAAQWARVAPYALVQFFVWEQLRRVVGMRPL</sequence>
<feature type="repeat" description="Solcar" evidence="8">
    <location>
        <begin position="67"/>
        <end position="158"/>
    </location>
</feature>
<evidence type="ECO:0008006" key="11">
    <source>
        <dbReference type="Google" id="ProtNLM"/>
    </source>
</evidence>
<reference evidence="10" key="1">
    <citation type="submission" date="2021-01" db="EMBL/GenBank/DDBJ databases">
        <authorList>
            <person name="Corre E."/>
            <person name="Pelletier E."/>
            <person name="Niang G."/>
            <person name="Scheremetjew M."/>
            <person name="Finn R."/>
            <person name="Kale V."/>
            <person name="Holt S."/>
            <person name="Cochrane G."/>
            <person name="Meng A."/>
            <person name="Brown T."/>
            <person name="Cohen L."/>
        </authorList>
    </citation>
    <scope>NUCLEOTIDE SEQUENCE</scope>
    <source>
        <strain evidence="10">CCMP1510</strain>
    </source>
</reference>
<evidence type="ECO:0000256" key="5">
    <source>
        <dbReference type="ARBA" id="ARBA00022737"/>
    </source>
</evidence>
<protein>
    <recommendedName>
        <fullName evidence="11">Mitochondrial carrier protein</fullName>
    </recommendedName>
</protein>
<keyword evidence="4 8" id="KW-0812">Transmembrane</keyword>
<evidence type="ECO:0000256" key="3">
    <source>
        <dbReference type="ARBA" id="ARBA00022448"/>
    </source>
</evidence>
<dbReference type="InterPro" id="IPR050391">
    <property type="entry name" value="Mito_Metabolite_Transporter"/>
</dbReference>
<evidence type="ECO:0000313" key="10">
    <source>
        <dbReference type="EMBL" id="CAE0360744.1"/>
    </source>
</evidence>
<dbReference type="GO" id="GO:0016020">
    <property type="term" value="C:membrane"/>
    <property type="evidence" value="ECO:0007669"/>
    <property type="project" value="UniProtKB-SubCell"/>
</dbReference>
<comment type="subcellular location">
    <subcellularLocation>
        <location evidence="1">Membrane</location>
        <topology evidence="1">Multi-pass membrane protein</topology>
    </subcellularLocation>
</comment>
<feature type="repeat" description="Solcar" evidence="8">
    <location>
        <begin position="1"/>
        <end position="58"/>
    </location>
</feature>
<keyword evidence="7 8" id="KW-0472">Membrane</keyword>
<proteinExistence type="inferred from homology"/>
<dbReference type="Gene3D" id="1.50.40.10">
    <property type="entry name" value="Mitochondrial carrier domain"/>
    <property type="match status" value="1"/>
</dbReference>
<keyword evidence="3 9" id="KW-0813">Transport</keyword>
<comment type="similarity">
    <text evidence="2 9">Belongs to the mitochondrial carrier (TC 2.A.29) family.</text>
</comment>
<feature type="repeat" description="Solcar" evidence="8">
    <location>
        <begin position="172"/>
        <end position="257"/>
    </location>
</feature>
<dbReference type="InterPro" id="IPR018108">
    <property type="entry name" value="MCP_transmembrane"/>
</dbReference>
<dbReference type="PROSITE" id="PS50920">
    <property type="entry name" value="SOLCAR"/>
    <property type="match status" value="3"/>
</dbReference>
<evidence type="ECO:0000256" key="2">
    <source>
        <dbReference type="ARBA" id="ARBA00006375"/>
    </source>
</evidence>
<evidence type="ECO:0000256" key="9">
    <source>
        <dbReference type="RuleBase" id="RU000488"/>
    </source>
</evidence>
<dbReference type="SUPFAM" id="SSF103506">
    <property type="entry name" value="Mitochondrial carrier"/>
    <property type="match status" value="1"/>
</dbReference>